<dbReference type="EMBL" id="CP137852">
    <property type="protein sequence ID" value="WPB83299.1"/>
    <property type="molecule type" value="Genomic_DNA"/>
</dbReference>
<evidence type="ECO:0000313" key="15">
    <source>
        <dbReference type="EMBL" id="WPB83299.1"/>
    </source>
</evidence>
<evidence type="ECO:0000313" key="16">
    <source>
        <dbReference type="Proteomes" id="UP001305521"/>
    </source>
</evidence>
<keyword evidence="6" id="KW-0732">Signal</keyword>
<evidence type="ECO:0000256" key="12">
    <source>
        <dbReference type="SAM" id="MobiDB-lite"/>
    </source>
</evidence>
<keyword evidence="15" id="KW-0675">Receptor</keyword>
<keyword evidence="9 10" id="KW-0998">Cell outer membrane</keyword>
<dbReference type="NCBIfam" id="TIGR01786">
    <property type="entry name" value="TonB-hemlactrns"/>
    <property type="match status" value="1"/>
</dbReference>
<dbReference type="InterPro" id="IPR039426">
    <property type="entry name" value="TonB-dep_rcpt-like"/>
</dbReference>
<dbReference type="InterPro" id="IPR012910">
    <property type="entry name" value="Plug_dom"/>
</dbReference>
<comment type="subcellular location">
    <subcellularLocation>
        <location evidence="1 10">Cell outer membrane</location>
        <topology evidence="1 10">Multi-pass membrane protein</topology>
    </subcellularLocation>
</comment>
<protein>
    <submittedName>
        <fullName evidence="15">TonB-dependent hemoglobin/transferrin/lactoferrin family receptor</fullName>
    </submittedName>
</protein>
<dbReference type="InterPro" id="IPR000531">
    <property type="entry name" value="Beta-barrel_TonB"/>
</dbReference>
<dbReference type="Gene3D" id="2.170.130.10">
    <property type="entry name" value="TonB-dependent receptor, plug domain"/>
    <property type="match status" value="1"/>
</dbReference>
<name>A0ABZ0PC71_9PROT</name>
<sequence>MLTTALVLPAFAQEAGAPAPATASPAATNPATAPAATPLDTVTSTATRTPQVAGDSAVSISVITREEILQRQPRSPVDLLGDVPGVEISGAPRTSALQPTIRGLGDERIVLRIDGVRNNFNAGHRGRTFIDPELLRQVDVLRGPSSSLYGSGALGGVISFRTIEPEDVILGSQPVGGFFSAGYQSQGASARGLGVMAARAGDFSTLVASSGFRNGQYRDGADRIIQFSGDNVLNMLGKLNWNPGFHRFQLNASRYENANQIPIAANTATTTGIAERTTLQESVSLRYGYANPAMPLLEPSVTIYNNYVELNEARIAAPFAQDRTRLNTKGIEAQNTSRFTLFGPERHTLVAGIEAYQDEQRGYQNGLPRLQFPSANQDVMGLFLQDEIRLGTWTLLPGVRFDRFQQERGSGAQSQDNSRVSPRVSLAWQATPWAQPYVSYSEAFRAPSLTELYVGGQHFPGNFFVPNPNLQPETAKNIEAGVDLRFRDVLNANDRIRGRLAIFRNNIQNFIEQTVGRTTTTSANIGEARIEGIEAELQYDTPFWFARLAASALRGTNLETNAPLASIPAHRLTLNGGYRFLEQGLTLGTRLALNDAQDRLPNTVSYRVTAASAVWDLYATWQPEFAPALRLDVGVNNVLDATYRRSNWNGVPTPAYAEVGRNFRVALRASF</sequence>
<evidence type="ECO:0000256" key="11">
    <source>
        <dbReference type="RuleBase" id="RU003357"/>
    </source>
</evidence>
<gene>
    <name evidence="15" type="ORF">R9Z33_14415</name>
</gene>
<dbReference type="CDD" id="cd01347">
    <property type="entry name" value="ligand_gated_channel"/>
    <property type="match status" value="1"/>
</dbReference>
<keyword evidence="4 10" id="KW-1134">Transmembrane beta strand</keyword>
<evidence type="ECO:0000256" key="9">
    <source>
        <dbReference type="ARBA" id="ARBA00023237"/>
    </source>
</evidence>
<feature type="region of interest" description="Disordered" evidence="12">
    <location>
        <begin position="19"/>
        <end position="54"/>
    </location>
</feature>
<evidence type="ECO:0000256" key="7">
    <source>
        <dbReference type="ARBA" id="ARBA00023077"/>
    </source>
</evidence>
<dbReference type="SUPFAM" id="SSF56935">
    <property type="entry name" value="Porins"/>
    <property type="match status" value="1"/>
</dbReference>
<accession>A0ABZ0PC71</accession>
<keyword evidence="5 10" id="KW-0812">Transmembrane</keyword>
<evidence type="ECO:0000259" key="13">
    <source>
        <dbReference type="Pfam" id="PF00593"/>
    </source>
</evidence>
<dbReference type="Pfam" id="PF07715">
    <property type="entry name" value="Plug"/>
    <property type="match status" value="1"/>
</dbReference>
<organism evidence="15 16">
    <name type="scientific">Sediminicoccus rosea</name>
    <dbReference type="NCBI Taxonomy" id="1225128"/>
    <lineage>
        <taxon>Bacteria</taxon>
        <taxon>Pseudomonadati</taxon>
        <taxon>Pseudomonadota</taxon>
        <taxon>Alphaproteobacteria</taxon>
        <taxon>Acetobacterales</taxon>
        <taxon>Roseomonadaceae</taxon>
        <taxon>Sediminicoccus</taxon>
    </lineage>
</organism>
<feature type="domain" description="TonB-dependent receptor-like beta-barrel" evidence="13">
    <location>
        <begin position="244"/>
        <end position="638"/>
    </location>
</feature>
<dbReference type="NCBIfam" id="TIGR01785">
    <property type="entry name" value="TonB-hemin"/>
    <property type="match status" value="1"/>
</dbReference>
<evidence type="ECO:0000256" key="3">
    <source>
        <dbReference type="ARBA" id="ARBA00022448"/>
    </source>
</evidence>
<dbReference type="Proteomes" id="UP001305521">
    <property type="component" value="Chromosome"/>
</dbReference>
<dbReference type="Gene3D" id="2.40.170.20">
    <property type="entry name" value="TonB-dependent receptor, beta-barrel domain"/>
    <property type="match status" value="1"/>
</dbReference>
<dbReference type="Pfam" id="PF00593">
    <property type="entry name" value="TonB_dep_Rec_b-barrel"/>
    <property type="match status" value="1"/>
</dbReference>
<reference evidence="15 16" key="1">
    <citation type="submission" date="2023-11" db="EMBL/GenBank/DDBJ databases">
        <title>Arctic aerobic anoxygenic photoheterotroph Sediminicoccus rosea KRV36 adapts its photosynthesis to long days of polar summer.</title>
        <authorList>
            <person name="Tomasch J."/>
            <person name="Kopejtka K."/>
            <person name="Bily T."/>
            <person name="Gardiner A.T."/>
            <person name="Gardian Z."/>
            <person name="Shivaramu S."/>
            <person name="Koblizek M."/>
            <person name="Engelhardt F."/>
            <person name="Kaftan D."/>
        </authorList>
    </citation>
    <scope>NUCLEOTIDE SEQUENCE [LARGE SCALE GENOMIC DNA]</scope>
    <source>
        <strain evidence="15 16">R-30</strain>
    </source>
</reference>
<dbReference type="InterPro" id="IPR037066">
    <property type="entry name" value="Plug_dom_sf"/>
</dbReference>
<feature type="compositionally biased region" description="Low complexity" evidence="12">
    <location>
        <begin position="19"/>
        <end position="43"/>
    </location>
</feature>
<evidence type="ECO:0000256" key="10">
    <source>
        <dbReference type="PROSITE-ProRule" id="PRU01360"/>
    </source>
</evidence>
<dbReference type="PANTHER" id="PTHR30069">
    <property type="entry name" value="TONB-DEPENDENT OUTER MEMBRANE RECEPTOR"/>
    <property type="match status" value="1"/>
</dbReference>
<dbReference type="InterPro" id="IPR010949">
    <property type="entry name" value="TonB_Hb/transfer/lactofer_rcpt"/>
</dbReference>
<dbReference type="RefSeq" id="WP_318647276.1">
    <property type="nucleotide sequence ID" value="NZ_CP137852.1"/>
</dbReference>
<keyword evidence="3 10" id="KW-0813">Transport</keyword>
<dbReference type="PANTHER" id="PTHR30069:SF41">
    <property type="entry name" value="HEME_HEMOPEXIN UTILIZATION PROTEIN C"/>
    <property type="match status" value="1"/>
</dbReference>
<evidence type="ECO:0000256" key="2">
    <source>
        <dbReference type="ARBA" id="ARBA00009810"/>
    </source>
</evidence>
<evidence type="ECO:0000256" key="4">
    <source>
        <dbReference type="ARBA" id="ARBA00022452"/>
    </source>
</evidence>
<evidence type="ECO:0000256" key="1">
    <source>
        <dbReference type="ARBA" id="ARBA00004571"/>
    </source>
</evidence>
<keyword evidence="8 10" id="KW-0472">Membrane</keyword>
<keyword evidence="7 11" id="KW-0798">TonB box</keyword>
<feature type="domain" description="TonB-dependent receptor plug" evidence="14">
    <location>
        <begin position="55"/>
        <end position="157"/>
    </location>
</feature>
<comment type="similarity">
    <text evidence="2 10 11">Belongs to the TonB-dependent receptor family.</text>
</comment>
<dbReference type="InterPro" id="IPR011276">
    <property type="entry name" value="TonB_haem/Hb_rcpt"/>
</dbReference>
<evidence type="ECO:0000259" key="14">
    <source>
        <dbReference type="Pfam" id="PF07715"/>
    </source>
</evidence>
<dbReference type="PROSITE" id="PS52016">
    <property type="entry name" value="TONB_DEPENDENT_REC_3"/>
    <property type="match status" value="1"/>
</dbReference>
<proteinExistence type="inferred from homology"/>
<keyword evidence="16" id="KW-1185">Reference proteome</keyword>
<dbReference type="InterPro" id="IPR036942">
    <property type="entry name" value="Beta-barrel_TonB_sf"/>
</dbReference>
<evidence type="ECO:0000256" key="8">
    <source>
        <dbReference type="ARBA" id="ARBA00023136"/>
    </source>
</evidence>
<evidence type="ECO:0000256" key="6">
    <source>
        <dbReference type="ARBA" id="ARBA00022729"/>
    </source>
</evidence>
<evidence type="ECO:0000256" key="5">
    <source>
        <dbReference type="ARBA" id="ARBA00022692"/>
    </source>
</evidence>